<dbReference type="Pfam" id="PF13976">
    <property type="entry name" value="gag_pre-integrs"/>
    <property type="match status" value="1"/>
</dbReference>
<evidence type="ECO:0000259" key="2">
    <source>
        <dbReference type="Pfam" id="PF13976"/>
    </source>
</evidence>
<sequence length="366" mass="41500">MANQPSLVEFENLLAGQEAMAKQMGGVSLKGEEEALYTIKSRGTYKQNVISGSKRNDKKKGHMAKACWSKKRSVESNTATSNTKEKNKDDWDAEAFFAAEEEKLGLTITTSEQIDNDNDWIIDSGCSNHMTGMKKNLLSVAQLTSSGHFVLFGLQDVKMYRDLKISEKPMMKGRRLKSVYVMSVELAYVDKTRRNETAELWHMRLSHVSYSKLSVMMSKSMPKGLPQLEMYFWDMLAKEKGGNVVILQLQSATHPENVVFDETSSWWSSKKEILPDSDSFKDKLKSAQIQLSSDEIKDLNDNNDVEQDSSLFVKINEGKLAIVLVYIDDLIMKSDWEEEILQTKENLLAFSNERTWTAQALSLSRG</sequence>
<feature type="domain" description="GAG-pre-integrase" evidence="2">
    <location>
        <begin position="194"/>
        <end position="229"/>
    </location>
</feature>
<gene>
    <name evidence="3" type="ORF">GH714_030384</name>
</gene>
<keyword evidence="4" id="KW-1185">Reference proteome</keyword>
<feature type="compositionally biased region" description="Basic residues" evidence="1">
    <location>
        <begin position="56"/>
        <end position="71"/>
    </location>
</feature>
<evidence type="ECO:0000313" key="3">
    <source>
        <dbReference type="EMBL" id="KAF2320730.1"/>
    </source>
</evidence>
<reference evidence="3 4" key="1">
    <citation type="journal article" date="2020" name="Mol. Plant">
        <title>The Chromosome-Based Rubber Tree Genome Provides New Insights into Spurge Genome Evolution and Rubber Biosynthesis.</title>
        <authorList>
            <person name="Liu J."/>
            <person name="Shi C."/>
            <person name="Shi C.C."/>
            <person name="Li W."/>
            <person name="Zhang Q.J."/>
            <person name="Zhang Y."/>
            <person name="Li K."/>
            <person name="Lu H.F."/>
            <person name="Shi C."/>
            <person name="Zhu S.T."/>
            <person name="Xiao Z.Y."/>
            <person name="Nan H."/>
            <person name="Yue Y."/>
            <person name="Zhu X.G."/>
            <person name="Wu Y."/>
            <person name="Hong X.N."/>
            <person name="Fan G.Y."/>
            <person name="Tong Y."/>
            <person name="Zhang D."/>
            <person name="Mao C.L."/>
            <person name="Liu Y.L."/>
            <person name="Hao S.J."/>
            <person name="Liu W.Q."/>
            <person name="Lv M.Q."/>
            <person name="Zhang H.B."/>
            <person name="Liu Y."/>
            <person name="Hu-Tang G.R."/>
            <person name="Wang J.P."/>
            <person name="Wang J.H."/>
            <person name="Sun Y.H."/>
            <person name="Ni S.B."/>
            <person name="Chen W.B."/>
            <person name="Zhang X.C."/>
            <person name="Jiao Y.N."/>
            <person name="Eichler E.E."/>
            <person name="Li G.H."/>
            <person name="Liu X."/>
            <person name="Gao L.Z."/>
        </authorList>
    </citation>
    <scope>NUCLEOTIDE SEQUENCE [LARGE SCALE GENOMIC DNA]</scope>
    <source>
        <strain evidence="4">cv. GT1</strain>
        <tissue evidence="3">Leaf</tissue>
    </source>
</reference>
<dbReference type="AlphaFoldDB" id="A0A6A6N4Z8"/>
<evidence type="ECO:0000313" key="4">
    <source>
        <dbReference type="Proteomes" id="UP000467840"/>
    </source>
</evidence>
<feature type="region of interest" description="Disordered" evidence="1">
    <location>
        <begin position="52"/>
        <end position="87"/>
    </location>
</feature>
<accession>A0A6A6N4Z8</accession>
<dbReference type="Proteomes" id="UP000467840">
    <property type="component" value="Chromosome 10"/>
</dbReference>
<proteinExistence type="predicted"/>
<name>A0A6A6N4Z8_HEVBR</name>
<comment type="caution">
    <text evidence="3">The sequence shown here is derived from an EMBL/GenBank/DDBJ whole genome shotgun (WGS) entry which is preliminary data.</text>
</comment>
<dbReference type="InterPro" id="IPR025724">
    <property type="entry name" value="GAG-pre-integrase_dom"/>
</dbReference>
<organism evidence="3 4">
    <name type="scientific">Hevea brasiliensis</name>
    <name type="common">Para rubber tree</name>
    <name type="synonym">Siphonia brasiliensis</name>
    <dbReference type="NCBI Taxonomy" id="3981"/>
    <lineage>
        <taxon>Eukaryota</taxon>
        <taxon>Viridiplantae</taxon>
        <taxon>Streptophyta</taxon>
        <taxon>Embryophyta</taxon>
        <taxon>Tracheophyta</taxon>
        <taxon>Spermatophyta</taxon>
        <taxon>Magnoliopsida</taxon>
        <taxon>eudicotyledons</taxon>
        <taxon>Gunneridae</taxon>
        <taxon>Pentapetalae</taxon>
        <taxon>rosids</taxon>
        <taxon>fabids</taxon>
        <taxon>Malpighiales</taxon>
        <taxon>Euphorbiaceae</taxon>
        <taxon>Crotonoideae</taxon>
        <taxon>Micrandreae</taxon>
        <taxon>Hevea</taxon>
    </lineage>
</organism>
<protein>
    <recommendedName>
        <fullName evidence="2">GAG-pre-integrase domain-containing protein</fullName>
    </recommendedName>
</protein>
<evidence type="ECO:0000256" key="1">
    <source>
        <dbReference type="SAM" id="MobiDB-lite"/>
    </source>
</evidence>
<dbReference type="EMBL" id="JAAGAX010000003">
    <property type="protein sequence ID" value="KAF2320730.1"/>
    <property type="molecule type" value="Genomic_DNA"/>
</dbReference>